<dbReference type="PROSITE" id="PS51257">
    <property type="entry name" value="PROKAR_LIPOPROTEIN"/>
    <property type="match status" value="1"/>
</dbReference>
<proteinExistence type="predicted"/>
<dbReference type="EMBL" id="VBOW01000023">
    <property type="protein sequence ID" value="TMQ59277.1"/>
    <property type="molecule type" value="Genomic_DNA"/>
</dbReference>
<protein>
    <submittedName>
        <fullName evidence="1">Uncharacterized protein</fullName>
    </submittedName>
</protein>
<gene>
    <name evidence="1" type="ORF">E6K76_05370</name>
</gene>
<name>A0A538T6L5_UNCEI</name>
<accession>A0A538T6L5</accession>
<dbReference type="AlphaFoldDB" id="A0A538T6L5"/>
<evidence type="ECO:0000313" key="1">
    <source>
        <dbReference type="EMBL" id="TMQ59277.1"/>
    </source>
</evidence>
<evidence type="ECO:0000313" key="2">
    <source>
        <dbReference type="Proteomes" id="UP000316852"/>
    </source>
</evidence>
<reference evidence="1 2" key="1">
    <citation type="journal article" date="2019" name="Nat. Microbiol.">
        <title>Mediterranean grassland soil C-N compound turnover is dependent on rainfall and depth, and is mediated by genomically divergent microorganisms.</title>
        <authorList>
            <person name="Diamond S."/>
            <person name="Andeer P.F."/>
            <person name="Li Z."/>
            <person name="Crits-Christoph A."/>
            <person name="Burstein D."/>
            <person name="Anantharaman K."/>
            <person name="Lane K.R."/>
            <person name="Thomas B.C."/>
            <person name="Pan C."/>
            <person name="Northen T.R."/>
            <person name="Banfield J.F."/>
        </authorList>
    </citation>
    <scope>NUCLEOTIDE SEQUENCE [LARGE SCALE GENOMIC DNA]</scope>
    <source>
        <strain evidence="1">WS_6</strain>
    </source>
</reference>
<organism evidence="1 2">
    <name type="scientific">Eiseniibacteriota bacterium</name>
    <dbReference type="NCBI Taxonomy" id="2212470"/>
    <lineage>
        <taxon>Bacteria</taxon>
        <taxon>Candidatus Eiseniibacteriota</taxon>
    </lineage>
</organism>
<dbReference type="Proteomes" id="UP000316852">
    <property type="component" value="Unassembled WGS sequence"/>
</dbReference>
<comment type="caution">
    <text evidence="1">The sequence shown here is derived from an EMBL/GenBank/DDBJ whole genome shotgun (WGS) entry which is preliminary data.</text>
</comment>
<sequence length="237" mass="25879">MKRLEMFLIVSALAIGSSGCTNQNPRRLTDPASSPEPRLSEFREARWIAGENEIREATTRAAKSPLMVRAIADRASDPGLELLRTGIVGALGTMADGRRVRITILPYQYRDDLTRAVYFALLEVSSKAQVQSFELIRRRDPSLLEAGFQPVNSGEHNLWLKEGALYALSAAGTAVRAPERFNWARFGVCFIPLADMLLRRVDDACNSMGNFPGCVTVGSGAAILGAALYCAIQAFRG</sequence>